<feature type="region of interest" description="Disordered" evidence="1">
    <location>
        <begin position="1"/>
        <end position="86"/>
    </location>
</feature>
<dbReference type="AlphaFoldDB" id="A0A0W0DP89"/>
<comment type="caution">
    <text evidence="3">The sequence shown here is derived from an EMBL/GenBank/DDBJ whole genome shotgun (WGS) entry which is preliminary data.</text>
</comment>
<name>A0A0W0DP89_CANGB</name>
<proteinExistence type="predicted"/>
<dbReference type="EMBL" id="LLZZ01000007">
    <property type="protein sequence ID" value="KTB13648.1"/>
    <property type="molecule type" value="Genomic_DNA"/>
</dbReference>
<feature type="region of interest" description="Disordered" evidence="1">
    <location>
        <begin position="219"/>
        <end position="302"/>
    </location>
</feature>
<evidence type="ECO:0000256" key="1">
    <source>
        <dbReference type="SAM" id="MobiDB-lite"/>
    </source>
</evidence>
<feature type="compositionally biased region" description="Polar residues" evidence="1">
    <location>
        <begin position="363"/>
        <end position="380"/>
    </location>
</feature>
<accession>A0A0W0DP89</accession>
<dbReference type="Proteomes" id="UP000054886">
    <property type="component" value="Unassembled WGS sequence"/>
</dbReference>
<feature type="compositionally biased region" description="Basic and acidic residues" evidence="1">
    <location>
        <begin position="596"/>
        <end position="607"/>
    </location>
</feature>
<feature type="region of interest" description="Disordered" evidence="1">
    <location>
        <begin position="509"/>
        <end position="540"/>
    </location>
</feature>
<evidence type="ECO:0000313" key="2">
    <source>
        <dbReference type="EMBL" id="KTA95820.1"/>
    </source>
</evidence>
<gene>
    <name evidence="2" type="ORF">AO440_000195</name>
    <name evidence="3" type="ORF">AO440_005747</name>
</gene>
<evidence type="ECO:0000313" key="3">
    <source>
        <dbReference type="EMBL" id="KTB13648.1"/>
    </source>
</evidence>
<feature type="compositionally biased region" description="Low complexity" evidence="1">
    <location>
        <begin position="381"/>
        <end position="395"/>
    </location>
</feature>
<dbReference type="VEuPathDB" id="FungiDB:B1J91_B00528g"/>
<dbReference type="VEuPathDB" id="FungiDB:GVI51_B00363"/>
<feature type="region of interest" description="Disordered" evidence="1">
    <location>
        <begin position="578"/>
        <end position="673"/>
    </location>
</feature>
<dbReference type="OrthoDB" id="3981301at2759"/>
<feature type="compositionally biased region" description="Polar residues" evidence="1">
    <location>
        <begin position="23"/>
        <end position="34"/>
    </location>
</feature>
<feature type="compositionally biased region" description="Basic and acidic residues" evidence="1">
    <location>
        <begin position="244"/>
        <end position="253"/>
    </location>
</feature>
<organism evidence="3 4">
    <name type="scientific">Candida glabrata</name>
    <name type="common">Yeast</name>
    <name type="synonym">Torulopsis glabrata</name>
    <dbReference type="NCBI Taxonomy" id="5478"/>
    <lineage>
        <taxon>Eukaryota</taxon>
        <taxon>Fungi</taxon>
        <taxon>Dikarya</taxon>
        <taxon>Ascomycota</taxon>
        <taxon>Saccharomycotina</taxon>
        <taxon>Saccharomycetes</taxon>
        <taxon>Saccharomycetales</taxon>
        <taxon>Saccharomycetaceae</taxon>
        <taxon>Nakaseomyces</taxon>
    </lineage>
</organism>
<evidence type="ECO:0000313" key="4">
    <source>
        <dbReference type="Proteomes" id="UP000054886"/>
    </source>
</evidence>
<feature type="compositionally biased region" description="Polar residues" evidence="1">
    <location>
        <begin position="628"/>
        <end position="643"/>
    </location>
</feature>
<dbReference type="EMBL" id="LLZZ01000180">
    <property type="protein sequence ID" value="KTA95820.1"/>
    <property type="molecule type" value="Genomic_DNA"/>
</dbReference>
<feature type="compositionally biased region" description="Low complexity" evidence="1">
    <location>
        <begin position="344"/>
        <end position="360"/>
    </location>
</feature>
<sequence>MTDTQQLKISVPPPPIVSAPGGSTPTQSNFSTPSKRGHRHKRSFAISGDFEFLKQPPATAPKPSIHTMSPEPHILSTPPPKHEQFRPNTQPAVSFVTQQHEKSDYELSYSGSGAGMNEISQRNLSPFKVPPTVAKGTNLLTPSPRFFVSEEPRFSSPCKGVPDAIINLDDVLSTTKPRSFKSHRRTESAPAFLEIVLNGNNGSAYNDAGLMIKEEDDISENNDADEEKRSVSENLSKLPTRARSQNDRTKDSSDYLPSVLLSPLRPNSPLKQYSTKYARGANDNEIAEKTLDDGDDTTLQNEATNKYNSLKIKRQKQRYSHYTRQLPTKVAGNAIQSQTLKEQNSSTSLSSSNNSKSPLSVALTPSKNGNTPVTPASFSESNPNCNSGHNNYNNSTHITGSHSKGLDAPRFPMSPFRPYGSSTTAHYLDKGHQNYSKYRRNSAGCVSSSQTFAYQPQVYDMPENLRDCGVKLTEDEGSKRTSSPTLEDNEGEEKSISQTISNTTFDHQTDQIMDNGSRNPLSQVSSNSTTNLRSGTDSRQLSSEILLGEPGEAVDLSSLNSRTREALFGLVSLTFDDNSPSPLIAEKTGSSYASSKRYDHPQFHDNRPVTPDPNTRENRHISDGAIESKSNFSIKSTPRSSSLNKDEIHRQDPGKMRKHRSKFDKFMNMFSKK</sequence>
<dbReference type="VEuPathDB" id="FungiDB:GWK60_B00363"/>
<reference evidence="3 4" key="1">
    <citation type="submission" date="2015-10" db="EMBL/GenBank/DDBJ databases">
        <title>Draft genomes sequences of Candida glabrata isolates 1A, 1B, 2A, 2B, 3A and 3B.</title>
        <authorList>
            <person name="Haavelsrud O.E."/>
            <person name="Gaustad P."/>
        </authorList>
    </citation>
    <scope>NUCLEOTIDE SEQUENCE [LARGE SCALE GENOMIC DNA]</scope>
    <source>
        <strain evidence="3">910700640</strain>
    </source>
</reference>
<protein>
    <submittedName>
        <fullName evidence="3">Laminarase-resistance protein LRE1</fullName>
    </submittedName>
</protein>
<dbReference type="VEuPathDB" id="FungiDB:CAGL0B00528g"/>
<feature type="region of interest" description="Disordered" evidence="1">
    <location>
        <begin position="472"/>
        <end position="497"/>
    </location>
</feature>
<feature type="region of interest" description="Disordered" evidence="1">
    <location>
        <begin position="339"/>
        <end position="417"/>
    </location>
</feature>
<feature type="compositionally biased region" description="Basic and acidic residues" evidence="1">
    <location>
        <begin position="644"/>
        <end position="655"/>
    </location>
</feature>